<dbReference type="InterPro" id="IPR029058">
    <property type="entry name" value="AB_hydrolase_fold"/>
</dbReference>
<dbReference type="Pfam" id="PF00326">
    <property type="entry name" value="Peptidase_S9"/>
    <property type="match status" value="1"/>
</dbReference>
<comment type="caution">
    <text evidence="5">The sequence shown here is derived from an EMBL/GenBank/DDBJ whole genome shotgun (WGS) entry which is preliminary data.</text>
</comment>
<gene>
    <name evidence="5" type="ORF">PG986_012668</name>
</gene>
<reference evidence="5 6" key="1">
    <citation type="submission" date="2023-01" db="EMBL/GenBank/DDBJ databases">
        <title>Analysis of 21 Apiospora genomes using comparative genomics revels a genus with tremendous synthesis potential of carbohydrate active enzymes and secondary metabolites.</title>
        <authorList>
            <person name="Sorensen T."/>
        </authorList>
    </citation>
    <scope>NUCLEOTIDE SEQUENCE [LARGE SCALE GENOMIC DNA]</scope>
    <source>
        <strain evidence="5 6">CBS 24483</strain>
    </source>
</reference>
<evidence type="ECO:0000313" key="5">
    <source>
        <dbReference type="EMBL" id="KAK7943555.1"/>
    </source>
</evidence>
<proteinExistence type="inferred from homology"/>
<dbReference type="InterPro" id="IPR001375">
    <property type="entry name" value="Peptidase_S9_cat"/>
</dbReference>
<sequence>MPNYRGSSGRGQRFASYSRGGMGAYDEPDLVSMTQHLVAQGWADKDRLVVGGWSQGGYLSYLSAVRNGAHDLDWKFRGAICGAGVSGWDTMVMTSDIGYEQAQYAGRAPWAATAKHDALSRSGSAIWEFREAAEARRMPPLLILHGQDDKRVPVSQAHGFRRALDQTGLMGQTEFVTFVSLSKLTNIKHRYPREGHHFTERKHVEDMMGRMVSFIAKNLE</sequence>
<evidence type="ECO:0000256" key="3">
    <source>
        <dbReference type="ARBA" id="ARBA00032829"/>
    </source>
</evidence>
<organism evidence="5 6">
    <name type="scientific">Apiospora aurea</name>
    <dbReference type="NCBI Taxonomy" id="335848"/>
    <lineage>
        <taxon>Eukaryota</taxon>
        <taxon>Fungi</taxon>
        <taxon>Dikarya</taxon>
        <taxon>Ascomycota</taxon>
        <taxon>Pezizomycotina</taxon>
        <taxon>Sordariomycetes</taxon>
        <taxon>Xylariomycetidae</taxon>
        <taxon>Amphisphaeriales</taxon>
        <taxon>Apiosporaceae</taxon>
        <taxon>Apiospora</taxon>
    </lineage>
</organism>
<feature type="domain" description="Peptidase S9 prolyl oligopeptidase catalytic" evidence="4">
    <location>
        <begin position="1"/>
        <end position="219"/>
    </location>
</feature>
<evidence type="ECO:0000259" key="4">
    <source>
        <dbReference type="Pfam" id="PF00326"/>
    </source>
</evidence>
<dbReference type="Gene3D" id="3.40.50.1820">
    <property type="entry name" value="alpha/beta hydrolase"/>
    <property type="match status" value="1"/>
</dbReference>
<keyword evidence="2" id="KW-0378">Hydrolase</keyword>
<protein>
    <recommendedName>
        <fullName evidence="3">Dipeptidyl-peptidase V</fullName>
    </recommendedName>
</protein>
<name>A0ABR1Q0N0_9PEZI</name>
<evidence type="ECO:0000256" key="1">
    <source>
        <dbReference type="ARBA" id="ARBA00010040"/>
    </source>
</evidence>
<dbReference type="RefSeq" id="XP_066695586.1">
    <property type="nucleotide sequence ID" value="XM_066848890.1"/>
</dbReference>
<keyword evidence="6" id="KW-1185">Reference proteome</keyword>
<evidence type="ECO:0000256" key="2">
    <source>
        <dbReference type="ARBA" id="ARBA00022801"/>
    </source>
</evidence>
<dbReference type="Proteomes" id="UP001391051">
    <property type="component" value="Unassembled WGS sequence"/>
</dbReference>
<dbReference type="EMBL" id="JAQQWE010000008">
    <property type="protein sequence ID" value="KAK7943555.1"/>
    <property type="molecule type" value="Genomic_DNA"/>
</dbReference>
<comment type="similarity">
    <text evidence="1">Belongs to the peptidase S9C family.</text>
</comment>
<dbReference type="PANTHER" id="PTHR42776:SF27">
    <property type="entry name" value="DIPEPTIDYL PEPTIDASE FAMILY MEMBER 6"/>
    <property type="match status" value="1"/>
</dbReference>
<evidence type="ECO:0000313" key="6">
    <source>
        <dbReference type="Proteomes" id="UP001391051"/>
    </source>
</evidence>
<dbReference type="PANTHER" id="PTHR42776">
    <property type="entry name" value="SERINE PEPTIDASE S9 FAMILY MEMBER"/>
    <property type="match status" value="1"/>
</dbReference>
<dbReference type="SUPFAM" id="SSF53474">
    <property type="entry name" value="alpha/beta-Hydrolases"/>
    <property type="match status" value="1"/>
</dbReference>
<dbReference type="GeneID" id="92081952"/>
<accession>A0ABR1Q0N0</accession>